<dbReference type="PANTHER" id="PTHR11895:SF176">
    <property type="entry name" value="AMIDASE AMID-RELATED"/>
    <property type="match status" value="1"/>
</dbReference>
<dbReference type="Proteomes" id="UP000617145">
    <property type="component" value="Unassembled WGS sequence"/>
</dbReference>
<dbReference type="RefSeq" id="WP_188789650.1">
    <property type="nucleotide sequence ID" value="NZ_BMJV01000002.1"/>
</dbReference>
<dbReference type="InterPro" id="IPR023631">
    <property type="entry name" value="Amidase_dom"/>
</dbReference>
<feature type="domain" description="Amidase" evidence="2">
    <location>
        <begin position="24"/>
        <end position="439"/>
    </location>
</feature>
<organism evidence="3 4">
    <name type="scientific">Salipiger pallidus</name>
    <dbReference type="NCBI Taxonomy" id="1775170"/>
    <lineage>
        <taxon>Bacteria</taxon>
        <taxon>Pseudomonadati</taxon>
        <taxon>Pseudomonadota</taxon>
        <taxon>Alphaproteobacteria</taxon>
        <taxon>Rhodobacterales</taxon>
        <taxon>Roseobacteraceae</taxon>
        <taxon>Salipiger</taxon>
    </lineage>
</organism>
<gene>
    <name evidence="3" type="ORF">GCM10011415_15770</name>
</gene>
<dbReference type="Pfam" id="PF01425">
    <property type="entry name" value="Amidase"/>
    <property type="match status" value="1"/>
</dbReference>
<proteinExistence type="predicted"/>
<feature type="region of interest" description="Disordered" evidence="1">
    <location>
        <begin position="1"/>
        <end position="25"/>
    </location>
</feature>
<dbReference type="InterPro" id="IPR036928">
    <property type="entry name" value="AS_sf"/>
</dbReference>
<evidence type="ECO:0000313" key="3">
    <source>
        <dbReference type="EMBL" id="GGG69270.1"/>
    </source>
</evidence>
<accession>A0A8J3EFD7</accession>
<dbReference type="Gene3D" id="3.90.1300.10">
    <property type="entry name" value="Amidase signature (AS) domain"/>
    <property type="match status" value="1"/>
</dbReference>
<evidence type="ECO:0000256" key="1">
    <source>
        <dbReference type="SAM" id="MobiDB-lite"/>
    </source>
</evidence>
<dbReference type="EMBL" id="BMJV01000002">
    <property type="protein sequence ID" value="GGG69270.1"/>
    <property type="molecule type" value="Genomic_DNA"/>
</dbReference>
<dbReference type="SUPFAM" id="SSF75304">
    <property type="entry name" value="Amidase signature (AS) enzymes"/>
    <property type="match status" value="1"/>
</dbReference>
<protein>
    <submittedName>
        <fullName evidence="3">Amidase</fullName>
    </submittedName>
</protein>
<evidence type="ECO:0000313" key="4">
    <source>
        <dbReference type="Proteomes" id="UP000617145"/>
    </source>
</evidence>
<dbReference type="GO" id="GO:0003824">
    <property type="term" value="F:catalytic activity"/>
    <property type="evidence" value="ECO:0007669"/>
    <property type="project" value="InterPro"/>
</dbReference>
<dbReference type="AlphaFoldDB" id="A0A8J3EFD7"/>
<reference evidence="3" key="2">
    <citation type="submission" date="2020-09" db="EMBL/GenBank/DDBJ databases">
        <authorList>
            <person name="Sun Q."/>
            <person name="Zhou Y."/>
        </authorList>
    </citation>
    <scope>NUCLEOTIDE SEQUENCE</scope>
    <source>
        <strain evidence="3">CGMCC 1.15762</strain>
    </source>
</reference>
<sequence>MSPNPETVTSQADALAKGSTTSGDLTRTALRRAQERADLNAFVSLDPDVVLDQAKESDARRAAGKALSPIDGIPIAIKDNYLTRDFPTTACSKALPRAATGVDATVVANLRAAGAIIFGKTNMHEWAFGATNTTSSIGPTRNPHNTDHITGGSSGGSAAAVAAGIVGAALGSDTGGSVRIPSGACGAYGFKPTYGRASRHGVLPLSWSLDAPGPIARSLNDIALLLPYFLGVDPNDASTAQAKPFKEQSAPATPRLLNLVGKGLERSEEVDLAVRKALEGGEASVEDAEIPNVQSFFAAWEAILHVEAASYHQKLLADEPAAFTSVTRAHLEAGRQITATEAMHAQKLRGRFIELLLNDLGGWDALVLPTLPVPAPRHGQDRQRFGGRDVTTQDSMTWFCWPGNLAGLPCISLPVDTSTNGLPIGMMLMGRPGSDERLLNIANQFDRDR</sequence>
<name>A0A8J3EFD7_9RHOB</name>
<comment type="caution">
    <text evidence="3">The sequence shown here is derived from an EMBL/GenBank/DDBJ whole genome shotgun (WGS) entry which is preliminary data.</text>
</comment>
<dbReference type="PANTHER" id="PTHR11895">
    <property type="entry name" value="TRANSAMIDASE"/>
    <property type="match status" value="1"/>
</dbReference>
<dbReference type="InterPro" id="IPR000120">
    <property type="entry name" value="Amidase"/>
</dbReference>
<evidence type="ECO:0000259" key="2">
    <source>
        <dbReference type="Pfam" id="PF01425"/>
    </source>
</evidence>
<dbReference type="InterPro" id="IPR020556">
    <property type="entry name" value="Amidase_CS"/>
</dbReference>
<reference evidence="3" key="1">
    <citation type="journal article" date="2014" name="Int. J. Syst. Evol. Microbiol.">
        <title>Complete genome sequence of Corynebacterium casei LMG S-19264T (=DSM 44701T), isolated from a smear-ripened cheese.</title>
        <authorList>
            <consortium name="US DOE Joint Genome Institute (JGI-PGF)"/>
            <person name="Walter F."/>
            <person name="Albersmeier A."/>
            <person name="Kalinowski J."/>
            <person name="Ruckert C."/>
        </authorList>
    </citation>
    <scope>NUCLEOTIDE SEQUENCE</scope>
    <source>
        <strain evidence="3">CGMCC 1.15762</strain>
    </source>
</reference>
<dbReference type="PROSITE" id="PS00571">
    <property type="entry name" value="AMIDASES"/>
    <property type="match status" value="1"/>
</dbReference>
<keyword evidence="4" id="KW-1185">Reference proteome</keyword>